<accession>A0A9X2Y6X5</accession>
<evidence type="ECO:0000259" key="4">
    <source>
        <dbReference type="Pfam" id="PF23717"/>
    </source>
</evidence>
<protein>
    <submittedName>
        <fullName evidence="5">Uncharacterized protein</fullName>
    </submittedName>
</protein>
<gene>
    <name evidence="5" type="ORF">H7I41_03850</name>
</gene>
<evidence type="ECO:0000313" key="5">
    <source>
        <dbReference type="EMBL" id="MCV7169057.1"/>
    </source>
</evidence>
<comment type="caution">
    <text evidence="5">The sequence shown here is derived from an EMBL/GenBank/DDBJ whole genome shotgun (WGS) entry which is preliminary data.</text>
</comment>
<dbReference type="Pfam" id="PF23717">
    <property type="entry name" value="DUF7159"/>
    <property type="match status" value="1"/>
</dbReference>
<feature type="region of interest" description="Disordered" evidence="1">
    <location>
        <begin position="293"/>
        <end position="330"/>
    </location>
</feature>
<feature type="region of interest" description="Disordered" evidence="1">
    <location>
        <begin position="384"/>
        <end position="411"/>
    </location>
</feature>
<sequence length="434" mass="43304">MDLVLGLSITSAAIRFVLVEGATGEGATVDKGTLELDGADNGLNDLVDAVLGEGPFAAVPGRRPRAIGVTWLGSATAAASTVLELLADKGADNVIAVSESDAAAALATGIGDIAGLEDIAVCVVEPDAAVAAVVDAHEVVVDVIERFGAGDAAEVAHWLTALVDSCPSEPADVYVLGSAGDLDDVVASLDAGGLAVISAAEADLAMARGAALASARSTYDLDLGFVAEPTPAGKQPFVTPRVAALGGVLVAAVVTFVVSLSVALTPQSTPEHEQTANASEQTAKAALVQDPVAKLPPRPQKPAPRPVPAAPPVDVDPPAAPPPPPEVLPVEPVEAMPVPEAPAPEPPAAAPAPQGLPEPVVPAYVPPAPPAYVPPATPPVPAVDGTPPGFVPGNPAYVPPGAGTVPPVQQPEPRLRDRIIGRLPLINRLQGPGG</sequence>
<keyword evidence="2" id="KW-1133">Transmembrane helix</keyword>
<organism evidence="5 6">
    <name type="scientific">[Mycobacterium] manitobense</name>
    <dbReference type="NCBI Taxonomy" id="190147"/>
    <lineage>
        <taxon>Bacteria</taxon>
        <taxon>Bacillati</taxon>
        <taxon>Actinomycetota</taxon>
        <taxon>Actinomycetes</taxon>
        <taxon>Mycobacteriales</taxon>
        <taxon>Mycobacteriaceae</taxon>
        <taxon>Mycolicibacterium</taxon>
    </lineage>
</organism>
<dbReference type="Pfam" id="PF23715">
    <property type="entry name" value="DUF7157"/>
    <property type="match status" value="1"/>
</dbReference>
<dbReference type="EMBL" id="JACKSJ010000025">
    <property type="protein sequence ID" value="MCV7169057.1"/>
    <property type="molecule type" value="Genomic_DNA"/>
</dbReference>
<evidence type="ECO:0000256" key="1">
    <source>
        <dbReference type="SAM" id="MobiDB-lite"/>
    </source>
</evidence>
<keyword evidence="2" id="KW-0812">Transmembrane</keyword>
<feature type="domain" description="DUF7159" evidence="4">
    <location>
        <begin position="2"/>
        <end position="218"/>
    </location>
</feature>
<dbReference type="AlphaFoldDB" id="A0A9X2Y6X5"/>
<keyword evidence="2" id="KW-0472">Membrane</keyword>
<evidence type="ECO:0000259" key="3">
    <source>
        <dbReference type="Pfam" id="PF23715"/>
    </source>
</evidence>
<evidence type="ECO:0000256" key="2">
    <source>
        <dbReference type="SAM" id="Phobius"/>
    </source>
</evidence>
<name>A0A9X2Y6X5_9MYCO</name>
<dbReference type="Proteomes" id="UP001140293">
    <property type="component" value="Unassembled WGS sequence"/>
</dbReference>
<dbReference type="InterPro" id="IPR055581">
    <property type="entry name" value="DUF7157"/>
</dbReference>
<dbReference type="InterPro" id="IPR055583">
    <property type="entry name" value="DUF7159"/>
</dbReference>
<reference evidence="5" key="2">
    <citation type="journal article" date="2022" name="BMC Genomics">
        <title>Comparative genome analysis of mycobacteria focusing on tRNA and non-coding RNA.</title>
        <authorList>
            <person name="Behra P.R.K."/>
            <person name="Pettersson B.M.F."/>
            <person name="Ramesh M."/>
            <person name="Das S."/>
            <person name="Dasgupta S."/>
            <person name="Kirsebom L.A."/>
        </authorList>
    </citation>
    <scope>NUCLEOTIDE SEQUENCE</scope>
    <source>
        <strain evidence="5">DSM 44615</strain>
    </source>
</reference>
<feature type="transmembrane region" description="Helical" evidence="2">
    <location>
        <begin position="242"/>
        <end position="264"/>
    </location>
</feature>
<feature type="compositionally biased region" description="Pro residues" evidence="1">
    <location>
        <begin position="294"/>
        <end position="327"/>
    </location>
</feature>
<evidence type="ECO:0000313" key="6">
    <source>
        <dbReference type="Proteomes" id="UP001140293"/>
    </source>
</evidence>
<dbReference type="PRINTS" id="PR01217">
    <property type="entry name" value="PRICHEXTENSN"/>
</dbReference>
<feature type="domain" description="DUF7157" evidence="3">
    <location>
        <begin position="339"/>
        <end position="432"/>
    </location>
</feature>
<reference evidence="5" key="1">
    <citation type="submission" date="2020-07" db="EMBL/GenBank/DDBJ databases">
        <authorList>
            <person name="Pettersson B.M.F."/>
            <person name="Behra P.R.K."/>
            <person name="Ramesh M."/>
            <person name="Das S."/>
            <person name="Dasgupta S."/>
            <person name="Kirsebom L.A."/>
        </authorList>
    </citation>
    <scope>NUCLEOTIDE SEQUENCE</scope>
    <source>
        <strain evidence="5">DSM 44615</strain>
    </source>
</reference>
<proteinExistence type="predicted"/>
<keyword evidence="6" id="KW-1185">Reference proteome</keyword>